<accession>A0AAD7J910</accession>
<name>A0AAD7J910_9AGAR</name>
<dbReference type="Proteomes" id="UP001215598">
    <property type="component" value="Unassembled WGS sequence"/>
</dbReference>
<dbReference type="AlphaFoldDB" id="A0AAD7J910"/>
<evidence type="ECO:0000313" key="2">
    <source>
        <dbReference type="Proteomes" id="UP001215598"/>
    </source>
</evidence>
<dbReference type="Gene3D" id="3.30.710.10">
    <property type="entry name" value="Potassium Channel Kv1.1, Chain A"/>
    <property type="match status" value="1"/>
</dbReference>
<evidence type="ECO:0000313" key="1">
    <source>
        <dbReference type="EMBL" id="KAJ7759902.1"/>
    </source>
</evidence>
<dbReference type="InterPro" id="IPR011333">
    <property type="entry name" value="SKP1/BTB/POZ_sf"/>
</dbReference>
<protein>
    <recommendedName>
        <fullName evidence="3">BTB domain-containing protein</fullName>
    </recommendedName>
</protein>
<keyword evidence="2" id="KW-1185">Reference proteome</keyword>
<reference evidence="1" key="1">
    <citation type="submission" date="2023-03" db="EMBL/GenBank/DDBJ databases">
        <title>Massive genome expansion in bonnet fungi (Mycena s.s.) driven by repeated elements and novel gene families across ecological guilds.</title>
        <authorList>
            <consortium name="Lawrence Berkeley National Laboratory"/>
            <person name="Harder C.B."/>
            <person name="Miyauchi S."/>
            <person name="Viragh M."/>
            <person name="Kuo A."/>
            <person name="Thoen E."/>
            <person name="Andreopoulos B."/>
            <person name="Lu D."/>
            <person name="Skrede I."/>
            <person name="Drula E."/>
            <person name="Henrissat B."/>
            <person name="Morin E."/>
            <person name="Kohler A."/>
            <person name="Barry K."/>
            <person name="LaButti K."/>
            <person name="Morin E."/>
            <person name="Salamov A."/>
            <person name="Lipzen A."/>
            <person name="Mereny Z."/>
            <person name="Hegedus B."/>
            <person name="Baldrian P."/>
            <person name="Stursova M."/>
            <person name="Weitz H."/>
            <person name="Taylor A."/>
            <person name="Grigoriev I.V."/>
            <person name="Nagy L.G."/>
            <person name="Martin F."/>
            <person name="Kauserud H."/>
        </authorList>
    </citation>
    <scope>NUCLEOTIDE SEQUENCE</scope>
    <source>
        <strain evidence="1">CBHHK182m</strain>
    </source>
</reference>
<gene>
    <name evidence="1" type="ORF">B0H16DRAFT_1415622</name>
</gene>
<evidence type="ECO:0008006" key="3">
    <source>
        <dbReference type="Google" id="ProtNLM"/>
    </source>
</evidence>
<dbReference type="EMBL" id="JARKIB010000038">
    <property type="protein sequence ID" value="KAJ7759902.1"/>
    <property type="molecule type" value="Genomic_DNA"/>
</dbReference>
<sequence length="274" mass="30600">MTTPKTPSVSSKFSFADSDITFKSSDSVLFHVHRKNLDVCTEGFPPAGISTDGSIVELTETSDTLELLFRFVYPERHPGLDTTPFEVLAPLAEAAEKYQVFPAMNICHIRLRDMAEEHPVEVAVYASKHDYPSLICEVAPMMIAMPAETVMEILPAHLVLPWTRYVEEWANVLHSALIPPEGWLASHRDNAKATAFGAYQAPATACSWPYYVIYCLQRLGVGVTSLCSLDDVFDMTTPPANRPTIDDCCQRALVNWRRQIEEAITQIPKFSDFA</sequence>
<comment type="caution">
    <text evidence="1">The sequence shown here is derived from an EMBL/GenBank/DDBJ whole genome shotgun (WGS) entry which is preliminary data.</text>
</comment>
<organism evidence="1 2">
    <name type="scientific">Mycena metata</name>
    <dbReference type="NCBI Taxonomy" id="1033252"/>
    <lineage>
        <taxon>Eukaryota</taxon>
        <taxon>Fungi</taxon>
        <taxon>Dikarya</taxon>
        <taxon>Basidiomycota</taxon>
        <taxon>Agaricomycotina</taxon>
        <taxon>Agaricomycetes</taxon>
        <taxon>Agaricomycetidae</taxon>
        <taxon>Agaricales</taxon>
        <taxon>Marasmiineae</taxon>
        <taxon>Mycenaceae</taxon>
        <taxon>Mycena</taxon>
    </lineage>
</organism>
<dbReference type="SUPFAM" id="SSF54695">
    <property type="entry name" value="POZ domain"/>
    <property type="match status" value="1"/>
</dbReference>
<proteinExistence type="predicted"/>